<protein>
    <recommendedName>
        <fullName evidence="3">F-box domain-containing protein</fullName>
    </recommendedName>
</protein>
<evidence type="ECO:0000313" key="1">
    <source>
        <dbReference type="EMBL" id="KAJ7721897.1"/>
    </source>
</evidence>
<evidence type="ECO:0008006" key="3">
    <source>
        <dbReference type="Google" id="ProtNLM"/>
    </source>
</evidence>
<dbReference type="Proteomes" id="UP001215598">
    <property type="component" value="Unassembled WGS sequence"/>
</dbReference>
<proteinExistence type="predicted"/>
<dbReference type="EMBL" id="JARKIB010000225">
    <property type="protein sequence ID" value="KAJ7721897.1"/>
    <property type="molecule type" value="Genomic_DNA"/>
</dbReference>
<organism evidence="1 2">
    <name type="scientific">Mycena metata</name>
    <dbReference type="NCBI Taxonomy" id="1033252"/>
    <lineage>
        <taxon>Eukaryota</taxon>
        <taxon>Fungi</taxon>
        <taxon>Dikarya</taxon>
        <taxon>Basidiomycota</taxon>
        <taxon>Agaricomycotina</taxon>
        <taxon>Agaricomycetes</taxon>
        <taxon>Agaricomycetidae</taxon>
        <taxon>Agaricales</taxon>
        <taxon>Marasmiineae</taxon>
        <taxon>Mycenaceae</taxon>
        <taxon>Mycena</taxon>
    </lineage>
</organism>
<accession>A0AAD7HKA8</accession>
<gene>
    <name evidence="1" type="ORF">B0H16DRAFT_1790171</name>
</gene>
<comment type="caution">
    <text evidence="1">The sequence shown here is derived from an EMBL/GenBank/DDBJ whole genome shotgun (WGS) entry which is preliminary data.</text>
</comment>
<keyword evidence="2" id="KW-1185">Reference proteome</keyword>
<dbReference type="AlphaFoldDB" id="A0AAD7HKA8"/>
<sequence>MEQQRQLLQNTLDDLVFPILRLPLEITAEIFLHCVSDTAAASSDPSIALLLFLRVCRIWRAIALSIPALWANLYLDFDHFSRSIFTADYVDQFIESHFIRACARPLALSIRGWISLEVSVEIHDFTFYAESFPSLEKITIGFPDDGAPALSVWNRIAMFTGAPRLREAHLVDGANLSVVSLPWHQLTTFTGQCFEADECLDLLRLAPSLVECTLSVAADSAPSTTSPVVHRRMQIFRLVCENDEASNNGNILARIRLPTLHSLYLVHIAGLQQVGHQAFTTFLSHASSSLRKISFSCSETARFPIDWFDMMRRLTDIEFINPEVRFMGKFIRRLDRCNPTAPPPFPPYLKNLTFRAYSHPIHQDLIRLLSSQLTAAHGPVRLESVRFKWAKGNSWKLDENITAPLERHIARGVDIYMGPPHRNELFQ</sequence>
<reference evidence="1" key="1">
    <citation type="submission" date="2023-03" db="EMBL/GenBank/DDBJ databases">
        <title>Massive genome expansion in bonnet fungi (Mycena s.s.) driven by repeated elements and novel gene families across ecological guilds.</title>
        <authorList>
            <consortium name="Lawrence Berkeley National Laboratory"/>
            <person name="Harder C.B."/>
            <person name="Miyauchi S."/>
            <person name="Viragh M."/>
            <person name="Kuo A."/>
            <person name="Thoen E."/>
            <person name="Andreopoulos B."/>
            <person name="Lu D."/>
            <person name="Skrede I."/>
            <person name="Drula E."/>
            <person name="Henrissat B."/>
            <person name="Morin E."/>
            <person name="Kohler A."/>
            <person name="Barry K."/>
            <person name="LaButti K."/>
            <person name="Morin E."/>
            <person name="Salamov A."/>
            <person name="Lipzen A."/>
            <person name="Mereny Z."/>
            <person name="Hegedus B."/>
            <person name="Baldrian P."/>
            <person name="Stursova M."/>
            <person name="Weitz H."/>
            <person name="Taylor A."/>
            <person name="Grigoriev I.V."/>
            <person name="Nagy L.G."/>
            <person name="Martin F."/>
            <person name="Kauserud H."/>
        </authorList>
    </citation>
    <scope>NUCLEOTIDE SEQUENCE</scope>
    <source>
        <strain evidence="1">CBHHK182m</strain>
    </source>
</reference>
<name>A0AAD7HKA8_9AGAR</name>
<evidence type="ECO:0000313" key="2">
    <source>
        <dbReference type="Proteomes" id="UP001215598"/>
    </source>
</evidence>